<dbReference type="Proteomes" id="UP000315636">
    <property type="component" value="Unassembled WGS sequence"/>
</dbReference>
<keyword evidence="2" id="KW-1185">Reference proteome</keyword>
<reference evidence="1 2" key="1">
    <citation type="submission" date="2017-05" db="EMBL/GenBank/DDBJ databases">
        <authorList>
            <person name="Varghese N."/>
            <person name="Submissions S."/>
        </authorList>
    </citation>
    <scope>NUCLEOTIDE SEQUENCE [LARGE SCALE GENOMIC DNA]</scope>
    <source>
        <strain evidence="1 2">DSM 45474</strain>
    </source>
</reference>
<dbReference type="EMBL" id="FXTI01000002">
    <property type="protein sequence ID" value="SMO49332.1"/>
    <property type="molecule type" value="Genomic_DNA"/>
</dbReference>
<name>A0A521BQ90_9BACL</name>
<organism evidence="1 2">
    <name type="scientific">Melghirimyces algeriensis</name>
    <dbReference type="NCBI Taxonomy" id="910412"/>
    <lineage>
        <taxon>Bacteria</taxon>
        <taxon>Bacillati</taxon>
        <taxon>Bacillota</taxon>
        <taxon>Bacilli</taxon>
        <taxon>Bacillales</taxon>
        <taxon>Thermoactinomycetaceae</taxon>
        <taxon>Melghirimyces</taxon>
    </lineage>
</organism>
<evidence type="ECO:0000313" key="2">
    <source>
        <dbReference type="Proteomes" id="UP000315636"/>
    </source>
</evidence>
<dbReference type="AlphaFoldDB" id="A0A521BQ90"/>
<protein>
    <recommendedName>
        <fullName evidence="3">Prepilin-type N-terminal cleavage/methylation domain-containing protein</fullName>
    </recommendedName>
</protein>
<proteinExistence type="predicted"/>
<gene>
    <name evidence="1" type="ORF">SAMN06264849_102306</name>
</gene>
<evidence type="ECO:0000313" key="1">
    <source>
        <dbReference type="EMBL" id="SMO49332.1"/>
    </source>
</evidence>
<evidence type="ECO:0008006" key="3">
    <source>
        <dbReference type="Google" id="ProtNLM"/>
    </source>
</evidence>
<sequence>MTRDDQGFTYVELAVVLSLLLLIIPVVLAVSLDLEQALKQLIAEQELRSEAEAFATDIQKDVQRGNHFRLSPEGWLLFDFPTGETLRYRHDRRRVIRSVKKPGHSAFRGTTVLLHNVYFISFHPHRGGVSIDLGMQNWHGDVEREFFIRGRLDE</sequence>
<accession>A0A521BQ90</accession>